<dbReference type="RefSeq" id="XP_021739869.1">
    <property type="nucleotide sequence ID" value="XM_021884177.1"/>
</dbReference>
<proteinExistence type="inferred from homology"/>
<accession>A0A803NDI7</accession>
<feature type="repeat" description="PPR" evidence="3">
    <location>
        <begin position="235"/>
        <end position="269"/>
    </location>
</feature>
<feature type="region of interest" description="Disordered" evidence="4">
    <location>
        <begin position="1"/>
        <end position="22"/>
    </location>
</feature>
<dbReference type="Gramene" id="AUR62044184-RA">
    <property type="protein sequence ID" value="AUR62044184-RA:cds"/>
    <property type="gene ID" value="AUR62044184"/>
</dbReference>
<dbReference type="Pfam" id="PF01535">
    <property type="entry name" value="PPR"/>
    <property type="match status" value="2"/>
</dbReference>
<dbReference type="Gene3D" id="1.25.40.10">
    <property type="entry name" value="Tetratricopeptide repeat domain"/>
    <property type="match status" value="2"/>
</dbReference>
<dbReference type="InterPro" id="IPR002885">
    <property type="entry name" value="PPR_rpt"/>
</dbReference>
<name>A0A803NDI7_CHEQI</name>
<dbReference type="InterPro" id="IPR011990">
    <property type="entry name" value="TPR-like_helical_dom_sf"/>
</dbReference>
<keyword evidence="6" id="KW-1185">Reference proteome</keyword>
<dbReference type="AlphaFoldDB" id="A0A803NDI7"/>
<dbReference type="NCBIfam" id="TIGR00756">
    <property type="entry name" value="PPR"/>
    <property type="match status" value="3"/>
</dbReference>
<feature type="repeat" description="PPR" evidence="3">
    <location>
        <begin position="166"/>
        <end position="200"/>
    </location>
</feature>
<evidence type="ECO:0000256" key="4">
    <source>
        <dbReference type="SAM" id="MobiDB-lite"/>
    </source>
</evidence>
<organism evidence="5 6">
    <name type="scientific">Chenopodium quinoa</name>
    <name type="common">Quinoa</name>
    <dbReference type="NCBI Taxonomy" id="63459"/>
    <lineage>
        <taxon>Eukaryota</taxon>
        <taxon>Viridiplantae</taxon>
        <taxon>Streptophyta</taxon>
        <taxon>Embryophyta</taxon>
        <taxon>Tracheophyta</taxon>
        <taxon>Spermatophyta</taxon>
        <taxon>Magnoliopsida</taxon>
        <taxon>eudicotyledons</taxon>
        <taxon>Gunneridae</taxon>
        <taxon>Pentapetalae</taxon>
        <taxon>Caryophyllales</taxon>
        <taxon>Chenopodiaceae</taxon>
        <taxon>Chenopodioideae</taxon>
        <taxon>Atripliceae</taxon>
        <taxon>Chenopodium</taxon>
    </lineage>
</organism>
<dbReference type="GeneID" id="110706282"/>
<reference evidence="5" key="1">
    <citation type="journal article" date="2017" name="Nature">
        <title>The genome of Chenopodium quinoa.</title>
        <authorList>
            <person name="Jarvis D.E."/>
            <person name="Ho Y.S."/>
            <person name="Lightfoot D.J."/>
            <person name="Schmoeckel S.M."/>
            <person name="Li B."/>
            <person name="Borm T.J.A."/>
            <person name="Ohyanagi H."/>
            <person name="Mineta K."/>
            <person name="Michell C.T."/>
            <person name="Saber N."/>
            <person name="Kharbatia N.M."/>
            <person name="Rupper R.R."/>
            <person name="Sharp A.R."/>
            <person name="Dally N."/>
            <person name="Boughton B.A."/>
            <person name="Woo Y.H."/>
            <person name="Gao G."/>
            <person name="Schijlen E.G.W.M."/>
            <person name="Guo X."/>
            <person name="Momin A.A."/>
            <person name="Negrao S."/>
            <person name="Al-Babili S."/>
            <person name="Gehring C."/>
            <person name="Roessner U."/>
            <person name="Jung C."/>
            <person name="Murphy K."/>
            <person name="Arold S.T."/>
            <person name="Gojobori T."/>
            <person name="van der Linden C.G."/>
            <person name="van Loo E.N."/>
            <person name="Jellen E.N."/>
            <person name="Maughan P.J."/>
            <person name="Tester M."/>
        </authorList>
    </citation>
    <scope>NUCLEOTIDE SEQUENCE [LARGE SCALE GENOMIC DNA]</scope>
    <source>
        <strain evidence="5">cv. PI 614886</strain>
    </source>
</reference>
<dbReference type="GO" id="GO:0031930">
    <property type="term" value="P:mitochondria-nucleus signaling pathway"/>
    <property type="evidence" value="ECO:0007669"/>
    <property type="project" value="TreeGrafter"/>
</dbReference>
<dbReference type="EnsemblPlants" id="AUR62044184-RA">
    <property type="protein sequence ID" value="AUR62044184-RA:cds"/>
    <property type="gene ID" value="AUR62044184"/>
</dbReference>
<keyword evidence="2" id="KW-0677">Repeat</keyword>
<dbReference type="GO" id="GO:0009507">
    <property type="term" value="C:chloroplast"/>
    <property type="evidence" value="ECO:0007669"/>
    <property type="project" value="TreeGrafter"/>
</dbReference>
<dbReference type="Pfam" id="PF13041">
    <property type="entry name" value="PPR_2"/>
    <property type="match status" value="1"/>
</dbReference>
<evidence type="ECO:0000256" key="2">
    <source>
        <dbReference type="ARBA" id="ARBA00022737"/>
    </source>
</evidence>
<gene>
    <name evidence="5" type="primary">LOC110706282</name>
</gene>
<dbReference type="GO" id="GO:0010019">
    <property type="term" value="P:chloroplast-nucleus signaling pathway"/>
    <property type="evidence" value="ECO:0007669"/>
    <property type="project" value="TreeGrafter"/>
</dbReference>
<dbReference type="Proteomes" id="UP000596660">
    <property type="component" value="Unplaced"/>
</dbReference>
<dbReference type="KEGG" id="cqi:110706282"/>
<evidence type="ECO:0000256" key="3">
    <source>
        <dbReference type="PROSITE-ProRule" id="PRU00708"/>
    </source>
</evidence>
<evidence type="ECO:0000256" key="1">
    <source>
        <dbReference type="ARBA" id="ARBA00007626"/>
    </source>
</evidence>
<evidence type="ECO:0008006" key="7">
    <source>
        <dbReference type="Google" id="ProtNLM"/>
    </source>
</evidence>
<dbReference type="PANTHER" id="PTHR47936:SF5">
    <property type="entry name" value="PENTACOTRIPEPTIDE-REPEAT REGION OF PRORP DOMAIN-CONTAINING PROTEIN"/>
    <property type="match status" value="1"/>
</dbReference>
<comment type="similarity">
    <text evidence="1">Belongs to the PPR family. P subfamily.</text>
</comment>
<dbReference type="OrthoDB" id="185373at2759"/>
<reference evidence="5" key="2">
    <citation type="submission" date="2021-03" db="UniProtKB">
        <authorList>
            <consortium name="EnsemblPlants"/>
        </authorList>
    </citation>
    <scope>IDENTIFICATION</scope>
</reference>
<sequence>SSSQILKTHKTPKLSPQNTPTTITPIKPISIKELAEEPDLDELAKKINHNASISSKFRSRHNIYDFTIARFSNAERYNLVEYVLDKHKHFEDISREGYALRLISLYAKAGMFDHAHKLFDELPELGCPRTVKSFNALLKAAVESKRFDEVFTLFQGIPADLGISCDVVSYNTLIHALCEVGKLEEGLLMIDEMKAKGVNPSVVTFNTLLGAFYRRGFEGGELIWGIMDEYDVVRDIRSYNLKLQGLVDEGELEKAVALFESLETKGLKPDVALHFSYLVPKLCDDGEYELALDLCKKMFKRQFVVDEALLQLVVNGLVKESKIQEAEELVELGKSNSFVQYDLVMPSDNTEKQEQNNSP</sequence>
<protein>
    <recommendedName>
        <fullName evidence="7">Pentatricopeptide repeat-containing protein</fullName>
    </recommendedName>
</protein>
<dbReference type="PROSITE" id="PS51375">
    <property type="entry name" value="PPR"/>
    <property type="match status" value="2"/>
</dbReference>
<dbReference type="OMA" id="EIWGLME"/>
<dbReference type="PANTHER" id="PTHR47936">
    <property type="entry name" value="PPR_LONG DOMAIN-CONTAINING PROTEIN"/>
    <property type="match status" value="1"/>
</dbReference>
<evidence type="ECO:0000313" key="6">
    <source>
        <dbReference type="Proteomes" id="UP000596660"/>
    </source>
</evidence>
<evidence type="ECO:0000313" key="5">
    <source>
        <dbReference type="EnsemblPlants" id="AUR62044184-RA:cds"/>
    </source>
</evidence>